<dbReference type="GO" id="GO:0005085">
    <property type="term" value="F:guanyl-nucleotide exchange factor activity"/>
    <property type="evidence" value="ECO:0007669"/>
    <property type="project" value="UniProtKB-KW"/>
</dbReference>
<dbReference type="PROSITE" id="PS50018">
    <property type="entry name" value="RAS_GTPASE_ACTIV_2"/>
    <property type="match status" value="1"/>
</dbReference>
<dbReference type="GO" id="GO:0006897">
    <property type="term" value="P:endocytosis"/>
    <property type="evidence" value="ECO:0007669"/>
    <property type="project" value="UniProtKB-KW"/>
</dbReference>
<dbReference type="PROSITE" id="PS51205">
    <property type="entry name" value="VPS9"/>
    <property type="match status" value="1"/>
</dbReference>
<feature type="domain" description="VPS9" evidence="8">
    <location>
        <begin position="981"/>
        <end position="1131"/>
    </location>
</feature>
<feature type="region of interest" description="Disordered" evidence="6">
    <location>
        <begin position="1132"/>
        <end position="1160"/>
    </location>
</feature>
<keyword evidence="10" id="KW-1185">Reference proteome</keyword>
<dbReference type="SUPFAM" id="SSF48350">
    <property type="entry name" value="GTPase activation domain, GAP"/>
    <property type="match status" value="1"/>
</dbReference>
<dbReference type="GO" id="GO:0005829">
    <property type="term" value="C:cytosol"/>
    <property type="evidence" value="ECO:0007669"/>
    <property type="project" value="TreeGrafter"/>
</dbReference>
<feature type="compositionally biased region" description="Low complexity" evidence="6">
    <location>
        <begin position="214"/>
        <end position="232"/>
    </location>
</feature>
<dbReference type="Pfam" id="PF02204">
    <property type="entry name" value="VPS9"/>
    <property type="match status" value="1"/>
</dbReference>
<evidence type="ECO:0000256" key="6">
    <source>
        <dbReference type="SAM" id="MobiDB-lite"/>
    </source>
</evidence>
<dbReference type="SMART" id="SM00167">
    <property type="entry name" value="VPS9"/>
    <property type="match status" value="1"/>
</dbReference>
<dbReference type="InterPro" id="IPR037191">
    <property type="entry name" value="VPS9_dom_sf"/>
</dbReference>
<keyword evidence="5" id="KW-0472">Membrane</keyword>
<dbReference type="PANTHER" id="PTHR23101">
    <property type="entry name" value="RAB GDP/GTP EXCHANGE FACTOR"/>
    <property type="match status" value="1"/>
</dbReference>
<dbReference type="AlphaFoldDB" id="D2VPC8"/>
<feature type="region of interest" description="Disordered" evidence="6">
    <location>
        <begin position="262"/>
        <end position="281"/>
    </location>
</feature>
<evidence type="ECO:0000256" key="1">
    <source>
        <dbReference type="ARBA" id="ARBA00004170"/>
    </source>
</evidence>
<dbReference type="InterPro" id="IPR008936">
    <property type="entry name" value="Rho_GTPase_activation_prot"/>
</dbReference>
<gene>
    <name evidence="9" type="ORF">NAEGRDRAFT_70809</name>
</gene>
<accession>D2VPC8</accession>
<evidence type="ECO:0000313" key="10">
    <source>
        <dbReference type="Proteomes" id="UP000006671"/>
    </source>
</evidence>
<dbReference type="InterPro" id="IPR003123">
    <property type="entry name" value="VPS9"/>
</dbReference>
<feature type="compositionally biased region" description="Low complexity" evidence="6">
    <location>
        <begin position="20"/>
        <end position="33"/>
    </location>
</feature>
<dbReference type="EMBL" id="GG738886">
    <property type="protein sequence ID" value="EFC41335.1"/>
    <property type="molecule type" value="Genomic_DNA"/>
</dbReference>
<evidence type="ECO:0000256" key="5">
    <source>
        <dbReference type="ARBA" id="ARBA00023136"/>
    </source>
</evidence>
<dbReference type="OMA" id="CDRINGW"/>
<feature type="domain" description="Ras-GAP" evidence="7">
    <location>
        <begin position="411"/>
        <end position="606"/>
    </location>
</feature>
<sequence>MKASPLLQEFINHSSPPPSSSDDNNSNNEVVESPSKLLKSGLNSFKLHHHHQPTTSLLSDISNLSSYRSSVGIAVNSEENNLIDNLQLINSSTLEVDNVNHNILDEITNLQNTLHEQHLFYQQIGADIGSTCDRINGWRINLPLIINHFRLQLYSIDRTYSLMALQDLGLQSPMFSYPTTSSSAFGFSSFQHSLNGHDLMVTLYNMMLEEQQQQSASNSSNTIASTNSNNTIGAPTPSLSASSLVKTTGKYSKLFQSLWSNSNESTSPGNTNNNPLPSSLLQGLDGGGGSNLFKFSSSIPKPSRLYKFQDKDHPLSVLKHHYEELIEYLRLNPKFFSKVIKYWISKQTLSQLYVAKEYDAHERMAFIINYSFYGNLSNPLESKCLLKFIKYTLENVLDDCSNDNPFEIFENVFLFRLVFLYVRRKGKEFVKNVLGEAMIELFSNEDLELPIVSYDVPPSEQKAEQSKSKSGFLFFQAACATNNGDTSPVSPNYISTNVFTSSKSMVETNLYNLCTRILYSLYDNFSNLSPNILLLMKYLLKGISKKYGSKLNNLSKGLLLKRFFFGWYLLPAASRPECFGLASVPALGTTQSKVRTIVLVLQAIALEKPFEKLSSLSYLNDFIFIHSAKINEMFEKLVCEWFSEKNDLIEGLKHYANTVAKKDSTVSFSIEEMKKNQVLSPTCLSTKDIELILNVCMDSEFLSKSDSPIVETVNDIKSWNRTKFKDEKFIVLNYKDLKKKEIMESLELSETTTPRSSFEAIVRQFKQVFLMVNSVERICSEMKSINSDSTTTLLQLLSFLDVRERNEKTWENGVSSVYIQELSQSLKNTSFSIESIINRIYGDLKTSDTNLDIMIGKQKQLLRILQSIELQVNDLERERAYVDDMFDDLLVGELISSIDFKQFCKDFSKSAFIEDQLNIIKNQYITRKVELLNSLKELKLSEHQIQRIDKILQKTIISKIVRYTVPRGYEHNTNMNRNSFYKEESLLRVKMTSLFDVHPEDFGIPKVYVKICNNKLVQEELKKLDPIAITPQEKVQVILNSCMIIVELMKSTGSSYNIDDFLILLVYNIIKAGIPNLYSNLIFIKRFYGVFLDPPQSKQPLYGIGSENEYWFKQFETAILFLLDYSNNSNAQPLPTREETEKKQEPIKEEPLSPKRVTNSIRSTESDPIVTIAKNVGRFENIACSDLKFSDIPDLLNEYKLLLGYFNKQKK</sequence>
<dbReference type="SUPFAM" id="SSF109993">
    <property type="entry name" value="VPS9 domain"/>
    <property type="match status" value="1"/>
</dbReference>
<feature type="region of interest" description="Disordered" evidence="6">
    <location>
        <begin position="1"/>
        <end position="33"/>
    </location>
</feature>
<dbReference type="Gene3D" id="1.20.1050.80">
    <property type="entry name" value="VPS9 domain"/>
    <property type="match status" value="1"/>
</dbReference>
<keyword evidence="3" id="KW-0254">Endocytosis</keyword>
<dbReference type="GO" id="GO:0016020">
    <property type="term" value="C:membrane"/>
    <property type="evidence" value="ECO:0007669"/>
    <property type="project" value="UniProtKB-SubCell"/>
</dbReference>
<dbReference type="eggNOG" id="KOG2319">
    <property type="taxonomic scope" value="Eukaryota"/>
</dbReference>
<dbReference type="VEuPathDB" id="AmoebaDB:NAEGRDRAFT_70809"/>
<name>D2VPC8_NAEGR</name>
<evidence type="ECO:0000256" key="4">
    <source>
        <dbReference type="ARBA" id="ARBA00022658"/>
    </source>
</evidence>
<dbReference type="GO" id="GO:0030139">
    <property type="term" value="C:endocytic vesicle"/>
    <property type="evidence" value="ECO:0007669"/>
    <property type="project" value="TreeGrafter"/>
</dbReference>
<evidence type="ECO:0000259" key="7">
    <source>
        <dbReference type="PROSITE" id="PS50018"/>
    </source>
</evidence>
<keyword evidence="4" id="KW-0344">Guanine-nucleotide releasing factor</keyword>
<feature type="region of interest" description="Disordered" evidence="6">
    <location>
        <begin position="214"/>
        <end position="239"/>
    </location>
</feature>
<evidence type="ECO:0000256" key="3">
    <source>
        <dbReference type="ARBA" id="ARBA00022583"/>
    </source>
</evidence>
<dbReference type="Gene3D" id="1.10.506.10">
    <property type="entry name" value="GTPase Activation - p120gap, domain 1"/>
    <property type="match status" value="1"/>
</dbReference>
<dbReference type="KEGG" id="ngr:NAEGRDRAFT_70809"/>
<dbReference type="OrthoDB" id="10264848at2759"/>
<dbReference type="InterPro" id="IPR001936">
    <property type="entry name" value="RasGAP_dom"/>
</dbReference>
<dbReference type="PANTHER" id="PTHR23101:SF25">
    <property type="entry name" value="GTPASE-ACTIVATING PROTEIN AND VPS9 DOMAIN-CONTAINING PROTEIN 1"/>
    <property type="match status" value="1"/>
</dbReference>
<dbReference type="RefSeq" id="XP_002674079.1">
    <property type="nucleotide sequence ID" value="XM_002674033.1"/>
</dbReference>
<dbReference type="STRING" id="5762.D2VPC8"/>
<evidence type="ECO:0000313" key="9">
    <source>
        <dbReference type="EMBL" id="EFC41335.1"/>
    </source>
</evidence>
<evidence type="ECO:0000256" key="2">
    <source>
        <dbReference type="ARBA" id="ARBA00008489"/>
    </source>
</evidence>
<dbReference type="Proteomes" id="UP000006671">
    <property type="component" value="Unassembled WGS sequence"/>
</dbReference>
<dbReference type="InterPro" id="IPR045046">
    <property type="entry name" value="Vps9-like"/>
</dbReference>
<dbReference type="GO" id="GO:0031267">
    <property type="term" value="F:small GTPase binding"/>
    <property type="evidence" value="ECO:0007669"/>
    <property type="project" value="TreeGrafter"/>
</dbReference>
<comment type="similarity">
    <text evidence="2">Belongs to the GAPVD1 family.</text>
</comment>
<evidence type="ECO:0000259" key="8">
    <source>
        <dbReference type="PROSITE" id="PS51205"/>
    </source>
</evidence>
<feature type="compositionally biased region" description="Basic and acidic residues" evidence="6">
    <location>
        <begin position="1136"/>
        <end position="1153"/>
    </location>
</feature>
<comment type="subcellular location">
    <subcellularLocation>
        <location evidence="1">Membrane</location>
        <topology evidence="1">Peripheral membrane protein</topology>
    </subcellularLocation>
</comment>
<dbReference type="GeneID" id="8858365"/>
<protein>
    <submittedName>
        <fullName evidence="9">Predicted protein</fullName>
    </submittedName>
</protein>
<reference evidence="9 10" key="1">
    <citation type="journal article" date="2010" name="Cell">
        <title>The genome of Naegleria gruberi illuminates early eukaryotic versatility.</title>
        <authorList>
            <person name="Fritz-Laylin L.K."/>
            <person name="Prochnik S.E."/>
            <person name="Ginger M.L."/>
            <person name="Dacks J.B."/>
            <person name="Carpenter M.L."/>
            <person name="Field M.C."/>
            <person name="Kuo A."/>
            <person name="Paredez A."/>
            <person name="Chapman J."/>
            <person name="Pham J."/>
            <person name="Shu S."/>
            <person name="Neupane R."/>
            <person name="Cipriano M."/>
            <person name="Mancuso J."/>
            <person name="Tu H."/>
            <person name="Salamov A."/>
            <person name="Lindquist E."/>
            <person name="Shapiro H."/>
            <person name="Lucas S."/>
            <person name="Grigoriev I.V."/>
            <person name="Cande W.Z."/>
            <person name="Fulton C."/>
            <person name="Rokhsar D.S."/>
            <person name="Dawson S.C."/>
        </authorList>
    </citation>
    <scope>NUCLEOTIDE SEQUENCE [LARGE SCALE GENOMIC DNA]</scope>
    <source>
        <strain evidence="9 10">NEG-M</strain>
    </source>
</reference>
<dbReference type="InParanoid" id="D2VPC8"/>
<organism evidence="10">
    <name type="scientific">Naegleria gruberi</name>
    <name type="common">Amoeba</name>
    <dbReference type="NCBI Taxonomy" id="5762"/>
    <lineage>
        <taxon>Eukaryota</taxon>
        <taxon>Discoba</taxon>
        <taxon>Heterolobosea</taxon>
        <taxon>Tetramitia</taxon>
        <taxon>Eutetramitia</taxon>
        <taxon>Vahlkampfiidae</taxon>
        <taxon>Naegleria</taxon>
    </lineage>
</organism>
<proteinExistence type="inferred from homology"/>